<name>A0ABV0G3J8_9BURK</name>
<keyword evidence="2" id="KW-1185">Reference proteome</keyword>
<evidence type="ECO:0000313" key="1">
    <source>
        <dbReference type="EMBL" id="MEO3692299.1"/>
    </source>
</evidence>
<reference evidence="1 2" key="1">
    <citation type="submission" date="2024-05" db="EMBL/GenBank/DDBJ databases">
        <title>Roseateles sp. DJS-2-20 16S ribosomal RNA gene Genome sequencing and assembly.</title>
        <authorList>
            <person name="Woo H."/>
        </authorList>
    </citation>
    <scope>NUCLEOTIDE SEQUENCE [LARGE SCALE GENOMIC DNA]</scope>
    <source>
        <strain evidence="1 2">DJS-2-20</strain>
    </source>
</reference>
<evidence type="ECO:0000313" key="2">
    <source>
        <dbReference type="Proteomes" id="UP001495147"/>
    </source>
</evidence>
<gene>
    <name evidence="1" type="ORF">ABDJ85_12525</name>
</gene>
<dbReference type="EMBL" id="JBDPZD010000003">
    <property type="protein sequence ID" value="MEO3692299.1"/>
    <property type="molecule type" value="Genomic_DNA"/>
</dbReference>
<accession>A0ABV0G3J8</accession>
<evidence type="ECO:0008006" key="3">
    <source>
        <dbReference type="Google" id="ProtNLM"/>
    </source>
</evidence>
<organism evidence="1 2">
    <name type="scientific">Roseateles paludis</name>
    <dbReference type="NCBI Taxonomy" id="3145238"/>
    <lineage>
        <taxon>Bacteria</taxon>
        <taxon>Pseudomonadati</taxon>
        <taxon>Pseudomonadota</taxon>
        <taxon>Betaproteobacteria</taxon>
        <taxon>Burkholderiales</taxon>
        <taxon>Sphaerotilaceae</taxon>
        <taxon>Roseateles</taxon>
    </lineage>
</organism>
<comment type="caution">
    <text evidence="1">The sequence shown here is derived from an EMBL/GenBank/DDBJ whole genome shotgun (WGS) entry which is preliminary data.</text>
</comment>
<dbReference type="Proteomes" id="UP001495147">
    <property type="component" value="Unassembled WGS sequence"/>
</dbReference>
<dbReference type="RefSeq" id="WP_347705121.1">
    <property type="nucleotide sequence ID" value="NZ_JBDPZD010000003.1"/>
</dbReference>
<sequence length="229" mass="23620">MRYTSTSAGSTPYSVRWDFASGSYKGSAATVGTVTVTGGSVTSVGYTAIYLDPVTGAALGQDDAAAGASDTVTTYEPADWQQRLTNAGIQGGSSGKIAVTATVKGKSVSDGFAPLGGATAIVIKYEFVVNRDANETVTTAAKSFSNACKFRVNFQVKDFQVQGPAGSSPLLSALLPTLQASFTYPTDVSLWTTNGMPWQVPKTITVMTLPSVGAITSTGELTALTMAPR</sequence>
<protein>
    <recommendedName>
        <fullName evidence="3">PKD domain-containing protein</fullName>
    </recommendedName>
</protein>
<proteinExistence type="predicted"/>